<evidence type="ECO:0000256" key="5">
    <source>
        <dbReference type="ARBA" id="ARBA00073969"/>
    </source>
</evidence>
<dbReference type="SUPFAM" id="SSF54616">
    <property type="entry name" value="DNA-binding domain of Mlu1-box binding protein MBP1"/>
    <property type="match status" value="1"/>
</dbReference>
<evidence type="ECO:0000256" key="3">
    <source>
        <dbReference type="ARBA" id="ARBA00023125"/>
    </source>
</evidence>
<comment type="function">
    <text evidence="4">Binds to MCB elements (Mlu I cell cycle box) found in the promoter of most DNA synthesis genes. Transcriptional activation by MBF has an important role in the transition from G1 to S phase. It may have a dual role in that it behaves as an activator of transcription at the G1-S boundary and as a repressor during other stages of the cell cycle.</text>
</comment>
<dbReference type="InterPro" id="IPR036770">
    <property type="entry name" value="Ankyrin_rpt-contain_sf"/>
</dbReference>
<keyword evidence="2 6" id="KW-0040">ANK repeat</keyword>
<accession>I2H988</accession>
<dbReference type="GO" id="GO:0001228">
    <property type="term" value="F:DNA-binding transcription activator activity, RNA polymerase II-specific"/>
    <property type="evidence" value="ECO:0007669"/>
    <property type="project" value="UniProtKB-ARBA"/>
</dbReference>
<dbReference type="GO" id="GO:0003677">
    <property type="term" value="F:DNA binding"/>
    <property type="evidence" value="ECO:0007669"/>
    <property type="project" value="UniProtKB-KW"/>
</dbReference>
<evidence type="ECO:0000256" key="1">
    <source>
        <dbReference type="ARBA" id="ARBA00022737"/>
    </source>
</evidence>
<dbReference type="PROSITE" id="PS50088">
    <property type="entry name" value="ANK_REPEAT"/>
    <property type="match status" value="1"/>
</dbReference>
<evidence type="ECO:0000259" key="9">
    <source>
        <dbReference type="PROSITE" id="PS51299"/>
    </source>
</evidence>
<dbReference type="EMBL" id="HE806324">
    <property type="protein sequence ID" value="CCH62940.1"/>
    <property type="molecule type" value="Genomic_DNA"/>
</dbReference>
<dbReference type="PROSITE" id="PS51299">
    <property type="entry name" value="HTH_APSES"/>
    <property type="match status" value="1"/>
</dbReference>
<dbReference type="InParanoid" id="I2H988"/>
<evidence type="ECO:0000313" key="10">
    <source>
        <dbReference type="EMBL" id="CCH62940.1"/>
    </source>
</evidence>
<dbReference type="GO" id="GO:0030907">
    <property type="term" value="C:MBF transcription complex"/>
    <property type="evidence" value="ECO:0007669"/>
    <property type="project" value="UniProtKB-ARBA"/>
</dbReference>
<dbReference type="Proteomes" id="UP000002866">
    <property type="component" value="Chromosome 9"/>
</dbReference>
<dbReference type="InterPro" id="IPR002110">
    <property type="entry name" value="Ankyrin_rpt"/>
</dbReference>
<dbReference type="Gene3D" id="1.25.40.20">
    <property type="entry name" value="Ankyrin repeat-containing domain"/>
    <property type="match status" value="1"/>
</dbReference>
<evidence type="ECO:0000256" key="4">
    <source>
        <dbReference type="ARBA" id="ARBA00054211"/>
    </source>
</evidence>
<evidence type="ECO:0000256" key="2">
    <source>
        <dbReference type="ARBA" id="ARBA00023043"/>
    </source>
</evidence>
<keyword evidence="3" id="KW-0238">DNA-binding</keyword>
<feature type="coiled-coil region" evidence="7">
    <location>
        <begin position="675"/>
        <end position="760"/>
    </location>
</feature>
<evidence type="ECO:0000256" key="6">
    <source>
        <dbReference type="PROSITE-ProRule" id="PRU00023"/>
    </source>
</evidence>
<dbReference type="FunFam" id="3.10.260.10:FF:000004">
    <property type="entry name" value="Transcription factor MBP1"/>
    <property type="match status" value="1"/>
</dbReference>
<evidence type="ECO:0000256" key="8">
    <source>
        <dbReference type="SAM" id="MobiDB-lite"/>
    </source>
</evidence>
<feature type="compositionally biased region" description="Polar residues" evidence="8">
    <location>
        <begin position="190"/>
        <end position="202"/>
    </location>
</feature>
<dbReference type="Gene3D" id="3.10.260.10">
    <property type="entry name" value="Transcription regulator HTH, APSES-type DNA-binding domain"/>
    <property type="match status" value="1"/>
</dbReference>
<feature type="compositionally biased region" description="Polar residues" evidence="8">
    <location>
        <begin position="347"/>
        <end position="361"/>
    </location>
</feature>
<feature type="repeat" description="ANK" evidence="6">
    <location>
        <begin position="582"/>
        <end position="614"/>
    </location>
</feature>
<feature type="compositionally biased region" description="Low complexity" evidence="8">
    <location>
        <begin position="154"/>
        <end position="177"/>
    </location>
</feature>
<proteinExistence type="predicted"/>
<dbReference type="AlphaFoldDB" id="I2H988"/>
<dbReference type="OrthoDB" id="6718656at2759"/>
<name>I2H988_HENB6</name>
<gene>
    <name evidence="10" type="primary">TBLA0I02840</name>
    <name evidence="10" type="ORF">TBLA_0I02840</name>
</gene>
<evidence type="ECO:0000313" key="11">
    <source>
        <dbReference type="Proteomes" id="UP000002866"/>
    </source>
</evidence>
<dbReference type="SUPFAM" id="SSF48403">
    <property type="entry name" value="Ankyrin repeat"/>
    <property type="match status" value="1"/>
</dbReference>
<dbReference type="HOGENOM" id="CLU_009666_3_0_1"/>
<dbReference type="RefSeq" id="XP_004182459.1">
    <property type="nucleotide sequence ID" value="XM_004182411.1"/>
</dbReference>
<dbReference type="InterPro" id="IPR051642">
    <property type="entry name" value="SWI6-like"/>
</dbReference>
<dbReference type="STRING" id="1071380.I2H988"/>
<keyword evidence="11" id="KW-1185">Reference proteome</keyword>
<dbReference type="Pfam" id="PF04383">
    <property type="entry name" value="KilA-N"/>
    <property type="match status" value="1"/>
</dbReference>
<dbReference type="InterPro" id="IPR018004">
    <property type="entry name" value="KilA/APSES_HTH"/>
</dbReference>
<feature type="region of interest" description="Disordered" evidence="8">
    <location>
        <begin position="106"/>
        <end position="237"/>
    </location>
</feature>
<keyword evidence="1" id="KW-0677">Repeat</keyword>
<dbReference type="FunCoup" id="I2H988">
    <property type="interactions" value="875"/>
</dbReference>
<dbReference type="GO" id="GO:0033309">
    <property type="term" value="C:SBF transcription complex"/>
    <property type="evidence" value="ECO:0007669"/>
    <property type="project" value="TreeGrafter"/>
</dbReference>
<sequence>MSEQIYSAKYSGVPVYEFIHPTGSIMKRKIDGWVNATHILKAAKFPKAKRTRILEKEVIHEIHEKVQGGFGKYQGTWVPTDIATRLSKKFGVFEEIQPLLDFVQISGDASPPPAPKHHHASRSESAKKKAAKNASTSALWNTQRSNSELTPVGSNDPSNFNNNSNSTDSSSNNNKDSVPTVHRKRGRPPASTSNGPNSVSGTRNKRKLTASLKRSQSDVTYAKSPSQNTSTISNHLPSHLPTLGGPKLSGLDEKPYFHQDARFKEVDINDGLSSDVEQINSHAYDDPFPIRGQSTYSTTNENDMQNAHRVLDNDNDVHVQQQHINNGSVSVPPLNANDANKFAFSPSHKNSMINGTQYDNVSSTHSSPSLPTSPPPGNFLQATPTTPRFQNNLGTSPVASMIPRFPANTKQDVSDIDDQVNKYLTKLVNYFTSNEIRSNKSVPEELLLPPVNSAPYIDAPIDPELHTAFHWSCAMGILPIAEALFNVGTNTRALNSQGQTPLMRSVMFHNCYTRRAFPRIFQLLHETIFDTDSNLQTILFHIVRRKSSTPSAVYYLSVVLSKIKDVFPQYRIDQFLDAQDKDGNTVLHVAANNGDEVFYNTLMKYGTSDMIENKLGQTAANFMVENFPEKIADQDLDSKRIHDSISATPLQSTNDFLVYPSDAATLLSKSIPLIVTSLKQLAEEYNGEYKEKQRLIKDLEKNLKSSNISVQAIQTKICDICNVSNVDDIDNFIQLEEAKVEDLDNKVKELKEDYRDKLEGRQKEEINNIILNEHIDNFRDEDKLINEDEKSLLQQELDVLVKKQKELIDKIVDNTTDHVKVQKYRKMISQGTDMAIEEVDGCLDIILETLRNEREA</sequence>
<organism evidence="10 11">
    <name type="scientific">Henningerozyma blattae (strain ATCC 34711 / CBS 6284 / DSM 70876 / NBRC 10599 / NRRL Y-10934 / UCD 77-7)</name>
    <name type="common">Yeast</name>
    <name type="synonym">Tetrapisispora blattae</name>
    <dbReference type="NCBI Taxonomy" id="1071380"/>
    <lineage>
        <taxon>Eukaryota</taxon>
        <taxon>Fungi</taxon>
        <taxon>Dikarya</taxon>
        <taxon>Ascomycota</taxon>
        <taxon>Saccharomycotina</taxon>
        <taxon>Saccharomycetes</taxon>
        <taxon>Saccharomycetales</taxon>
        <taxon>Saccharomycetaceae</taxon>
        <taxon>Henningerozyma</taxon>
    </lineage>
</organism>
<dbReference type="SMART" id="SM01252">
    <property type="entry name" value="KilA-N"/>
    <property type="match status" value="1"/>
</dbReference>
<feature type="compositionally biased region" description="Polar residues" evidence="8">
    <location>
        <begin position="212"/>
        <end position="236"/>
    </location>
</feature>
<dbReference type="GeneID" id="14498117"/>
<protein>
    <recommendedName>
        <fullName evidence="5">Transcription factor MBP1</fullName>
    </recommendedName>
</protein>
<dbReference type="PANTHER" id="PTHR43828:SF15">
    <property type="entry name" value="TRANSCRIPTION FACTOR MBP1"/>
    <property type="match status" value="1"/>
</dbReference>
<keyword evidence="7" id="KW-0175">Coiled coil</keyword>
<dbReference type="InterPro" id="IPR036887">
    <property type="entry name" value="HTH_APSES_sf"/>
</dbReference>
<feature type="region of interest" description="Disordered" evidence="8">
    <location>
        <begin position="345"/>
        <end position="377"/>
    </location>
</feature>
<dbReference type="eggNOG" id="KOG4177">
    <property type="taxonomic scope" value="Eukaryota"/>
</dbReference>
<evidence type="ECO:0000256" key="7">
    <source>
        <dbReference type="SAM" id="Coils"/>
    </source>
</evidence>
<dbReference type="PANTHER" id="PTHR43828">
    <property type="entry name" value="ASPARAGINASE"/>
    <property type="match status" value="1"/>
</dbReference>
<feature type="domain" description="HTH APSES-type" evidence="9">
    <location>
        <begin position="5"/>
        <end position="113"/>
    </location>
</feature>
<dbReference type="PROSITE" id="PS50297">
    <property type="entry name" value="ANK_REP_REGION"/>
    <property type="match status" value="1"/>
</dbReference>
<dbReference type="KEGG" id="tbl:TBLA_0I02840"/>
<reference evidence="10 11" key="1">
    <citation type="journal article" date="2011" name="Proc. Natl. Acad. Sci. U.S.A.">
        <title>Evolutionary erosion of yeast sex chromosomes by mating-type switching accidents.</title>
        <authorList>
            <person name="Gordon J.L."/>
            <person name="Armisen D."/>
            <person name="Proux-Wera E."/>
            <person name="Oheigeartaigh S.S."/>
            <person name="Byrne K.P."/>
            <person name="Wolfe K.H."/>
        </authorList>
    </citation>
    <scope>NUCLEOTIDE SEQUENCE [LARGE SCALE GENOMIC DNA]</scope>
    <source>
        <strain evidence="11">ATCC 34711 / CBS 6284 / DSM 70876 / NBRC 10599 / NRRL Y-10934 / UCD 77-7</strain>
    </source>
</reference>
<dbReference type="InterPro" id="IPR003163">
    <property type="entry name" value="Tscrpt_reg_HTH_APSES-type"/>
</dbReference>
<feature type="compositionally biased region" description="Polar residues" evidence="8">
    <location>
        <begin position="139"/>
        <end position="153"/>
    </location>
</feature>
<dbReference type="OMA" id="IHHAAIM"/>